<evidence type="ECO:0000256" key="1">
    <source>
        <dbReference type="SAM" id="MobiDB-lite"/>
    </source>
</evidence>
<accession>A0A4S4BUE6</accession>
<dbReference type="SUPFAM" id="SSF53850">
    <property type="entry name" value="Periplasmic binding protein-like II"/>
    <property type="match status" value="1"/>
</dbReference>
<feature type="region of interest" description="Disordered" evidence="1">
    <location>
        <begin position="1"/>
        <end position="54"/>
    </location>
</feature>
<feature type="transmembrane region" description="Helical" evidence="2">
    <location>
        <begin position="65"/>
        <end position="86"/>
    </location>
</feature>
<dbReference type="Pfam" id="PF01547">
    <property type="entry name" value="SBP_bac_1"/>
    <property type="match status" value="1"/>
</dbReference>
<dbReference type="InterPro" id="IPR006059">
    <property type="entry name" value="SBP"/>
</dbReference>
<comment type="caution">
    <text evidence="3">The sequence shown here is derived from an EMBL/GenBank/DDBJ whole genome shotgun (WGS) entry which is preliminary data.</text>
</comment>
<sequence>MGASQCIRAHERAARPGRPDGAGQWSLGRASGDSAMEDCARRSGGGGSMSRGGGRMGKLRWLQQTGLFGLAIVLFVVVMAFSFVYWEDRTANPDLPQETPTPAEPSPAFVEGRYEPTAVLTTVGHLYPDIKFKNGEDLQNNVLTRLFEEKLGIKVSYLWTTTGDEDVYINKLNTSIAAGQSLPDIVTFKGGQNLYPLLRSGAFRDVGPLFERYASPKWKAAMAQAPEAWDRYTINGKKLAVPILDGKMNSNEVLYIRQDWLDKLGLKAPSTLEEMEAVMDAFVRGDPDGNGLDDTYGLSLSVKNSFLKWMSDAGFVFGAYGALPDIWSIGENGRLVYGSVQSSMREGLTTLRRWMERGYVPKDAEIVDELQATEAWTQGKAGMIVAPLWAAGWPLGNVAANVPGASFDAYPIPSGPGGLSGTRGTPSEYGAIAINVDMENPEIFFRYMNFVYDNFIDPPADSPYSWGIAEGYDFGYANGKPTFREDEVPGGLADPQKYLLSLSLPSIPNLLSESIARINGGAGARTSYDIKNKLLRTPQELKGWTIVESNPSVYKTDAFTGAPTPTMEKIGDALDEMLHDEMLKIVYGQEPVSGFDRAVTRWYELGGEEMTEEVNEWYSSLETERW</sequence>
<evidence type="ECO:0000313" key="4">
    <source>
        <dbReference type="Proteomes" id="UP000310636"/>
    </source>
</evidence>
<keyword evidence="2" id="KW-0812">Transmembrane</keyword>
<dbReference type="PANTHER" id="PTHR43649">
    <property type="entry name" value="ARABINOSE-BINDING PROTEIN-RELATED"/>
    <property type="match status" value="1"/>
</dbReference>
<proteinExistence type="predicted"/>
<dbReference type="AlphaFoldDB" id="A0A4S4BUE6"/>
<evidence type="ECO:0000313" key="3">
    <source>
        <dbReference type="EMBL" id="THF77985.1"/>
    </source>
</evidence>
<gene>
    <name evidence="3" type="ORF">E6C55_14865</name>
</gene>
<dbReference type="PANTHER" id="PTHR43649:SF12">
    <property type="entry name" value="DIACETYLCHITOBIOSE BINDING PROTEIN DASA"/>
    <property type="match status" value="1"/>
</dbReference>
<name>A0A4S4BUE6_9BACL</name>
<dbReference type="OrthoDB" id="9787283at2"/>
<dbReference type="InterPro" id="IPR050490">
    <property type="entry name" value="Bact_solute-bd_prot1"/>
</dbReference>
<dbReference type="EMBL" id="SSOB01000017">
    <property type="protein sequence ID" value="THF77985.1"/>
    <property type="molecule type" value="Genomic_DNA"/>
</dbReference>
<keyword evidence="2" id="KW-1133">Transmembrane helix</keyword>
<organism evidence="3 4">
    <name type="scientific">Cohnella fermenti</name>
    <dbReference type="NCBI Taxonomy" id="2565925"/>
    <lineage>
        <taxon>Bacteria</taxon>
        <taxon>Bacillati</taxon>
        <taxon>Bacillota</taxon>
        <taxon>Bacilli</taxon>
        <taxon>Bacillales</taxon>
        <taxon>Paenibacillaceae</taxon>
        <taxon>Cohnella</taxon>
    </lineage>
</organism>
<keyword evidence="2" id="KW-0472">Membrane</keyword>
<keyword evidence="4" id="KW-1185">Reference proteome</keyword>
<dbReference type="Gene3D" id="3.40.190.10">
    <property type="entry name" value="Periplasmic binding protein-like II"/>
    <property type="match status" value="2"/>
</dbReference>
<feature type="compositionally biased region" description="Gly residues" evidence="1">
    <location>
        <begin position="43"/>
        <end position="54"/>
    </location>
</feature>
<reference evidence="3 4" key="1">
    <citation type="submission" date="2019-04" db="EMBL/GenBank/DDBJ databases">
        <title>Cohnella sp. nov. isolated from preserved vegetables.</title>
        <authorList>
            <person name="Lin S.-Y."/>
            <person name="Hung M.-H."/>
            <person name="Young C.-C."/>
        </authorList>
    </citation>
    <scope>NUCLEOTIDE SEQUENCE [LARGE SCALE GENOMIC DNA]</scope>
    <source>
        <strain evidence="3 4">CC-MHH1044</strain>
    </source>
</reference>
<dbReference type="Proteomes" id="UP000310636">
    <property type="component" value="Unassembled WGS sequence"/>
</dbReference>
<feature type="compositionally biased region" description="Basic and acidic residues" evidence="1">
    <location>
        <begin position="8"/>
        <end position="18"/>
    </location>
</feature>
<evidence type="ECO:0000256" key="2">
    <source>
        <dbReference type="SAM" id="Phobius"/>
    </source>
</evidence>
<protein>
    <submittedName>
        <fullName evidence="3">Extracellular solute-binding protein</fullName>
    </submittedName>
</protein>
<dbReference type="CDD" id="cd13580">
    <property type="entry name" value="PBP2_AlgQ_like_1"/>
    <property type="match status" value="1"/>
</dbReference>